<evidence type="ECO:0000313" key="3">
    <source>
        <dbReference type="Proteomes" id="UP001610563"/>
    </source>
</evidence>
<gene>
    <name evidence="2" type="ORF">BJX66DRAFT_320305</name>
</gene>
<keyword evidence="3" id="KW-1185">Reference proteome</keyword>
<sequence length="226" mass="25935">MEISNALITFSQGLRRRRPVSPAEDKKSESSTTPLSASELQETLLERFTNAAHWNYTHGCPAADQLSTLTRVNVYRAYLHNIALIGLSPNGLCEAEILSPFNGMRPWTSTKTSLPPALQPTETQVFQAHHPWLDFFPHPKARDNLIREQDNYDEDELCLDILGFWNNNVPENMLLVWGEPSIPGNWEVTELFIEKWGWVIHGCPELLQSTNEWRARRGEKPILRYI</sequence>
<name>A0ABR4FH87_9EURO</name>
<evidence type="ECO:0000313" key="2">
    <source>
        <dbReference type="EMBL" id="KAL2782602.1"/>
    </source>
</evidence>
<evidence type="ECO:0000256" key="1">
    <source>
        <dbReference type="SAM" id="MobiDB-lite"/>
    </source>
</evidence>
<organism evidence="2 3">
    <name type="scientific">Aspergillus keveii</name>
    <dbReference type="NCBI Taxonomy" id="714993"/>
    <lineage>
        <taxon>Eukaryota</taxon>
        <taxon>Fungi</taxon>
        <taxon>Dikarya</taxon>
        <taxon>Ascomycota</taxon>
        <taxon>Pezizomycotina</taxon>
        <taxon>Eurotiomycetes</taxon>
        <taxon>Eurotiomycetidae</taxon>
        <taxon>Eurotiales</taxon>
        <taxon>Aspergillaceae</taxon>
        <taxon>Aspergillus</taxon>
        <taxon>Aspergillus subgen. Nidulantes</taxon>
    </lineage>
</organism>
<dbReference type="PANTHER" id="PTHR38116">
    <property type="entry name" value="CHROMOSOME 7, WHOLE GENOME SHOTGUN SEQUENCE"/>
    <property type="match status" value="1"/>
</dbReference>
<accession>A0ABR4FH87</accession>
<comment type="caution">
    <text evidence="2">The sequence shown here is derived from an EMBL/GenBank/DDBJ whole genome shotgun (WGS) entry which is preliminary data.</text>
</comment>
<reference evidence="2 3" key="1">
    <citation type="submission" date="2024-07" db="EMBL/GenBank/DDBJ databases">
        <title>Section-level genome sequencing and comparative genomics of Aspergillus sections Usti and Cavernicolus.</title>
        <authorList>
            <consortium name="Lawrence Berkeley National Laboratory"/>
            <person name="Nybo J.L."/>
            <person name="Vesth T.C."/>
            <person name="Theobald S."/>
            <person name="Frisvad J.C."/>
            <person name="Larsen T.O."/>
            <person name="Kjaerboelling I."/>
            <person name="Rothschild-Mancinelli K."/>
            <person name="Lyhne E.K."/>
            <person name="Kogle M.E."/>
            <person name="Barry K."/>
            <person name="Clum A."/>
            <person name="Na H."/>
            <person name="Ledsgaard L."/>
            <person name="Lin J."/>
            <person name="Lipzen A."/>
            <person name="Kuo A."/>
            <person name="Riley R."/>
            <person name="Mondo S."/>
            <person name="Labutti K."/>
            <person name="Haridas S."/>
            <person name="Pangalinan J."/>
            <person name="Salamov A.A."/>
            <person name="Simmons B.A."/>
            <person name="Magnuson J.K."/>
            <person name="Chen J."/>
            <person name="Drula E."/>
            <person name="Henrissat B."/>
            <person name="Wiebenga A."/>
            <person name="Lubbers R.J."/>
            <person name="Gomes A.C."/>
            <person name="Makela M.R."/>
            <person name="Stajich J."/>
            <person name="Grigoriev I.V."/>
            <person name="Mortensen U.H."/>
            <person name="De Vries R.P."/>
            <person name="Baker S.E."/>
            <person name="Andersen M.R."/>
        </authorList>
    </citation>
    <scope>NUCLEOTIDE SEQUENCE [LARGE SCALE GENOMIC DNA]</scope>
    <source>
        <strain evidence="2 3">CBS 209.92</strain>
    </source>
</reference>
<dbReference type="EMBL" id="JBFTWV010000375">
    <property type="protein sequence ID" value="KAL2782602.1"/>
    <property type="molecule type" value="Genomic_DNA"/>
</dbReference>
<dbReference type="PANTHER" id="PTHR38116:SF1">
    <property type="entry name" value="BZIP DOMAIN-CONTAINING PROTEIN"/>
    <property type="match status" value="1"/>
</dbReference>
<proteinExistence type="predicted"/>
<dbReference type="Proteomes" id="UP001610563">
    <property type="component" value="Unassembled WGS sequence"/>
</dbReference>
<feature type="region of interest" description="Disordered" evidence="1">
    <location>
        <begin position="14"/>
        <end position="38"/>
    </location>
</feature>
<dbReference type="InterPro" id="IPR021833">
    <property type="entry name" value="DUF3425"/>
</dbReference>
<protein>
    <submittedName>
        <fullName evidence="2">Uncharacterized protein</fullName>
    </submittedName>
</protein>
<dbReference type="Pfam" id="PF11905">
    <property type="entry name" value="DUF3425"/>
    <property type="match status" value="1"/>
</dbReference>